<feature type="domain" description="HTH tetR-type" evidence="6">
    <location>
        <begin position="17"/>
        <end position="76"/>
    </location>
</feature>
<evidence type="ECO:0000256" key="2">
    <source>
        <dbReference type="ARBA" id="ARBA00023125"/>
    </source>
</evidence>
<protein>
    <submittedName>
        <fullName evidence="7">Transcriptional regulator, TetR family</fullName>
    </submittedName>
</protein>
<dbReference type="GO" id="GO:0003700">
    <property type="term" value="F:DNA-binding transcription factor activity"/>
    <property type="evidence" value="ECO:0007669"/>
    <property type="project" value="TreeGrafter"/>
</dbReference>
<proteinExistence type="predicted"/>
<dbReference type="Pfam" id="PF00440">
    <property type="entry name" value="TetR_N"/>
    <property type="match status" value="1"/>
</dbReference>
<dbReference type="InterPro" id="IPR050109">
    <property type="entry name" value="HTH-type_TetR-like_transc_reg"/>
</dbReference>
<keyword evidence="2 4" id="KW-0238">DNA-binding</keyword>
<dbReference type="PANTHER" id="PTHR30055:SF234">
    <property type="entry name" value="HTH-TYPE TRANSCRIPTIONAL REGULATOR BETI"/>
    <property type="match status" value="1"/>
</dbReference>
<dbReference type="Proteomes" id="UP000198215">
    <property type="component" value="Chromosome I"/>
</dbReference>
<dbReference type="PROSITE" id="PS01081">
    <property type="entry name" value="HTH_TETR_1"/>
    <property type="match status" value="1"/>
</dbReference>
<dbReference type="SUPFAM" id="SSF46689">
    <property type="entry name" value="Homeodomain-like"/>
    <property type="match status" value="1"/>
</dbReference>
<dbReference type="PROSITE" id="PS50977">
    <property type="entry name" value="HTH_TETR_2"/>
    <property type="match status" value="1"/>
</dbReference>
<sequence length="218" mass="22954">MTAHGEPRRRAPGMSADRRRAMIVHTALPLLAAHGPRLTTAQVARAAGIGEATVFRAFADKQALLDACANQVLHPGPLLEQLAAVNRRQPLAERLTDAATAVRAHLDRVATVLGALYATGRPGPPSAGDRPRDAAPVPAQQGHDRAPTGRADAAQGVRAAIVALLAPDADRFRLPVERVAELFLALLPPRGPLGVEPPSPAELVQVFLHGVLTPQPVR</sequence>
<dbReference type="PANTHER" id="PTHR30055">
    <property type="entry name" value="HTH-TYPE TRANSCRIPTIONAL REGULATOR RUTR"/>
    <property type="match status" value="1"/>
</dbReference>
<dbReference type="EMBL" id="LT607753">
    <property type="protein sequence ID" value="SCG35562.1"/>
    <property type="molecule type" value="Genomic_DNA"/>
</dbReference>
<evidence type="ECO:0000256" key="5">
    <source>
        <dbReference type="SAM" id="MobiDB-lite"/>
    </source>
</evidence>
<keyword evidence="8" id="KW-1185">Reference proteome</keyword>
<dbReference type="InterPro" id="IPR001647">
    <property type="entry name" value="HTH_TetR"/>
</dbReference>
<dbReference type="AlphaFoldDB" id="A0A1C5GP62"/>
<keyword evidence="1" id="KW-0805">Transcription regulation</keyword>
<dbReference type="Gene3D" id="1.10.357.10">
    <property type="entry name" value="Tetracycline Repressor, domain 2"/>
    <property type="match status" value="1"/>
</dbReference>
<reference evidence="8" key="1">
    <citation type="submission" date="2016-06" db="EMBL/GenBank/DDBJ databases">
        <authorList>
            <person name="Varghese N."/>
            <person name="Submissions Spin"/>
        </authorList>
    </citation>
    <scope>NUCLEOTIDE SEQUENCE [LARGE SCALE GENOMIC DNA]</scope>
    <source>
        <strain evidence="8">DSM 45161</strain>
    </source>
</reference>
<feature type="region of interest" description="Disordered" evidence="5">
    <location>
        <begin position="120"/>
        <end position="152"/>
    </location>
</feature>
<evidence type="ECO:0000313" key="7">
    <source>
        <dbReference type="EMBL" id="SCG35562.1"/>
    </source>
</evidence>
<evidence type="ECO:0000256" key="1">
    <source>
        <dbReference type="ARBA" id="ARBA00023015"/>
    </source>
</evidence>
<dbReference type="RefSeq" id="WP_197701389.1">
    <property type="nucleotide sequence ID" value="NZ_LT607753.1"/>
</dbReference>
<name>A0A1C5GP62_9ACTN</name>
<evidence type="ECO:0000256" key="3">
    <source>
        <dbReference type="ARBA" id="ARBA00023163"/>
    </source>
</evidence>
<accession>A0A1C5GP62</accession>
<dbReference type="InterPro" id="IPR009057">
    <property type="entry name" value="Homeodomain-like_sf"/>
</dbReference>
<dbReference type="GO" id="GO:0000976">
    <property type="term" value="F:transcription cis-regulatory region binding"/>
    <property type="evidence" value="ECO:0007669"/>
    <property type="project" value="TreeGrafter"/>
</dbReference>
<organism evidence="7 8">
    <name type="scientific">Micromonospora coxensis</name>
    <dbReference type="NCBI Taxonomy" id="356852"/>
    <lineage>
        <taxon>Bacteria</taxon>
        <taxon>Bacillati</taxon>
        <taxon>Actinomycetota</taxon>
        <taxon>Actinomycetes</taxon>
        <taxon>Micromonosporales</taxon>
        <taxon>Micromonosporaceae</taxon>
        <taxon>Micromonospora</taxon>
    </lineage>
</organism>
<evidence type="ECO:0000313" key="8">
    <source>
        <dbReference type="Proteomes" id="UP000198215"/>
    </source>
</evidence>
<dbReference type="InterPro" id="IPR023772">
    <property type="entry name" value="DNA-bd_HTH_TetR-type_CS"/>
</dbReference>
<dbReference type="PRINTS" id="PR00455">
    <property type="entry name" value="HTHTETR"/>
</dbReference>
<evidence type="ECO:0000256" key="4">
    <source>
        <dbReference type="PROSITE-ProRule" id="PRU00335"/>
    </source>
</evidence>
<gene>
    <name evidence="7" type="ORF">GA0070614_0183</name>
</gene>
<feature type="DNA-binding region" description="H-T-H motif" evidence="4">
    <location>
        <begin position="39"/>
        <end position="58"/>
    </location>
</feature>
<keyword evidence="3" id="KW-0804">Transcription</keyword>
<evidence type="ECO:0000259" key="6">
    <source>
        <dbReference type="PROSITE" id="PS50977"/>
    </source>
</evidence>